<feature type="domain" description="DHFR" evidence="10">
    <location>
        <begin position="5"/>
        <end position="185"/>
    </location>
</feature>
<dbReference type="GO" id="GO:0006730">
    <property type="term" value="P:one-carbon metabolic process"/>
    <property type="evidence" value="ECO:0007669"/>
    <property type="project" value="UniProtKB-KW"/>
</dbReference>
<evidence type="ECO:0000256" key="1">
    <source>
        <dbReference type="ARBA" id="ARBA00004903"/>
    </source>
</evidence>
<protein>
    <recommendedName>
        <fullName evidence="3">dihydrofolate reductase</fullName>
        <ecNumber evidence="3">1.5.1.3</ecNumber>
    </recommendedName>
</protein>
<dbReference type="GO" id="GO:0046452">
    <property type="term" value="P:dihydrofolate metabolic process"/>
    <property type="evidence" value="ECO:0007669"/>
    <property type="project" value="TreeGrafter"/>
</dbReference>
<dbReference type="PANTHER" id="PTHR48069">
    <property type="entry name" value="DIHYDROFOLATE REDUCTASE"/>
    <property type="match status" value="1"/>
</dbReference>
<comment type="function">
    <text evidence="7">Key enzyme in folate metabolism. Catalyzes an essential reaction for de novo glycine and purine synthesis, and for DNA precursor synthesis.</text>
</comment>
<dbReference type="PRINTS" id="PR00070">
    <property type="entry name" value="DHFR"/>
</dbReference>
<evidence type="ECO:0000313" key="12">
    <source>
        <dbReference type="Proteomes" id="UP001107558"/>
    </source>
</evidence>
<keyword evidence="6" id="KW-0560">Oxidoreductase</keyword>
<comment type="caution">
    <text evidence="11">The sequence shown here is derived from an EMBL/GenBank/DDBJ whole genome shotgun (WGS) entry which is preliminary data.</text>
</comment>
<sequence>MKNLKLNLIAAACENMGIGYKGDLPWFLKNELKHFSRTTKKISDPSKKNVVIMGRLTYFGVPESKRPLPERINIVLTTNPDKYQFPSEVIVAKSMNEALERLQEPELADKIENVWIVGGNTVYKEAMESSLCHRIYLTRVMATFECDAFFPNLTEDFKRVPNDEDITEEIQEENGIKYQYQTYEKIH</sequence>
<evidence type="ECO:0000256" key="9">
    <source>
        <dbReference type="RuleBase" id="RU004474"/>
    </source>
</evidence>
<dbReference type="GO" id="GO:0046654">
    <property type="term" value="P:tetrahydrofolate biosynthetic process"/>
    <property type="evidence" value="ECO:0007669"/>
    <property type="project" value="InterPro"/>
</dbReference>
<dbReference type="GO" id="GO:0050661">
    <property type="term" value="F:NADP binding"/>
    <property type="evidence" value="ECO:0007669"/>
    <property type="project" value="InterPro"/>
</dbReference>
<dbReference type="InterPro" id="IPR024072">
    <property type="entry name" value="DHFR-like_dom_sf"/>
</dbReference>
<organism evidence="11 12">
    <name type="scientific">Polypedilum vanderplanki</name>
    <name type="common">Sleeping chironomid midge</name>
    <dbReference type="NCBI Taxonomy" id="319348"/>
    <lineage>
        <taxon>Eukaryota</taxon>
        <taxon>Metazoa</taxon>
        <taxon>Ecdysozoa</taxon>
        <taxon>Arthropoda</taxon>
        <taxon>Hexapoda</taxon>
        <taxon>Insecta</taxon>
        <taxon>Pterygota</taxon>
        <taxon>Neoptera</taxon>
        <taxon>Endopterygota</taxon>
        <taxon>Diptera</taxon>
        <taxon>Nematocera</taxon>
        <taxon>Chironomoidea</taxon>
        <taxon>Chironomidae</taxon>
        <taxon>Chironominae</taxon>
        <taxon>Polypedilum</taxon>
        <taxon>Polypedilum</taxon>
    </lineage>
</organism>
<dbReference type="PROSITE" id="PS00075">
    <property type="entry name" value="DHFR_1"/>
    <property type="match status" value="1"/>
</dbReference>
<evidence type="ECO:0000256" key="8">
    <source>
        <dbReference type="ARBA" id="ARBA00048873"/>
    </source>
</evidence>
<proteinExistence type="inferred from homology"/>
<evidence type="ECO:0000259" key="10">
    <source>
        <dbReference type="PROSITE" id="PS51330"/>
    </source>
</evidence>
<evidence type="ECO:0000256" key="7">
    <source>
        <dbReference type="ARBA" id="ARBA00025067"/>
    </source>
</evidence>
<dbReference type="PANTHER" id="PTHR48069:SF3">
    <property type="entry name" value="DIHYDROFOLATE REDUCTASE"/>
    <property type="match status" value="1"/>
</dbReference>
<dbReference type="GO" id="GO:0046655">
    <property type="term" value="P:folic acid metabolic process"/>
    <property type="evidence" value="ECO:0007669"/>
    <property type="project" value="TreeGrafter"/>
</dbReference>
<evidence type="ECO:0000256" key="6">
    <source>
        <dbReference type="ARBA" id="ARBA00023002"/>
    </source>
</evidence>
<dbReference type="CDD" id="cd00209">
    <property type="entry name" value="DHFR"/>
    <property type="match status" value="1"/>
</dbReference>
<comment type="similarity">
    <text evidence="2 9">Belongs to the dihydrofolate reductase family.</text>
</comment>
<accession>A0A9J6CT54</accession>
<evidence type="ECO:0000256" key="2">
    <source>
        <dbReference type="ARBA" id="ARBA00009539"/>
    </source>
</evidence>
<keyword evidence="4" id="KW-0554">One-carbon metabolism</keyword>
<dbReference type="InterPro" id="IPR012259">
    <property type="entry name" value="DHFR"/>
</dbReference>
<name>A0A9J6CT54_POLVA</name>
<evidence type="ECO:0000256" key="4">
    <source>
        <dbReference type="ARBA" id="ARBA00022563"/>
    </source>
</evidence>
<dbReference type="FunFam" id="3.40.430.10:FF:000002">
    <property type="entry name" value="Dihydrofolate reductase"/>
    <property type="match status" value="1"/>
</dbReference>
<dbReference type="Pfam" id="PF00186">
    <property type="entry name" value="DHFR_1"/>
    <property type="match status" value="1"/>
</dbReference>
<dbReference type="GO" id="GO:0004146">
    <property type="term" value="F:dihydrofolate reductase activity"/>
    <property type="evidence" value="ECO:0007669"/>
    <property type="project" value="UniProtKB-EC"/>
</dbReference>
<comment type="pathway">
    <text evidence="1">Cofactor biosynthesis; tetrahydrofolate biosynthesis; 5,6,7,8-tetrahydrofolate from 7,8-dihydrofolate: step 1/1.</text>
</comment>
<evidence type="ECO:0000256" key="3">
    <source>
        <dbReference type="ARBA" id="ARBA00012856"/>
    </source>
</evidence>
<gene>
    <name evidence="11" type="ORF">PVAND_014303</name>
</gene>
<dbReference type="EC" id="1.5.1.3" evidence="3"/>
<comment type="catalytic activity">
    <reaction evidence="8">
        <text>(6S)-5,6,7,8-tetrahydrofolate + NADP(+) = 7,8-dihydrofolate + NADPH + H(+)</text>
        <dbReference type="Rhea" id="RHEA:15009"/>
        <dbReference type="ChEBI" id="CHEBI:15378"/>
        <dbReference type="ChEBI" id="CHEBI:57451"/>
        <dbReference type="ChEBI" id="CHEBI:57453"/>
        <dbReference type="ChEBI" id="CHEBI:57783"/>
        <dbReference type="ChEBI" id="CHEBI:58349"/>
        <dbReference type="EC" id="1.5.1.3"/>
    </reaction>
</comment>
<keyword evidence="12" id="KW-1185">Reference proteome</keyword>
<evidence type="ECO:0000313" key="11">
    <source>
        <dbReference type="EMBL" id="KAG5685103.1"/>
    </source>
</evidence>
<dbReference type="Proteomes" id="UP001107558">
    <property type="component" value="Chromosome 1"/>
</dbReference>
<dbReference type="GO" id="GO:0005739">
    <property type="term" value="C:mitochondrion"/>
    <property type="evidence" value="ECO:0007669"/>
    <property type="project" value="TreeGrafter"/>
</dbReference>
<dbReference type="InterPro" id="IPR001796">
    <property type="entry name" value="DHFR_dom"/>
</dbReference>
<keyword evidence="5" id="KW-0521">NADP</keyword>
<evidence type="ECO:0000256" key="5">
    <source>
        <dbReference type="ARBA" id="ARBA00022857"/>
    </source>
</evidence>
<dbReference type="Gene3D" id="3.40.430.10">
    <property type="entry name" value="Dihydrofolate Reductase, subunit A"/>
    <property type="match status" value="1"/>
</dbReference>
<dbReference type="PROSITE" id="PS51330">
    <property type="entry name" value="DHFR_2"/>
    <property type="match status" value="1"/>
</dbReference>
<dbReference type="EMBL" id="JADBJN010000001">
    <property type="protein sequence ID" value="KAG5685103.1"/>
    <property type="molecule type" value="Genomic_DNA"/>
</dbReference>
<dbReference type="InterPro" id="IPR017925">
    <property type="entry name" value="DHFR_CS"/>
</dbReference>
<dbReference type="AlphaFoldDB" id="A0A9J6CT54"/>
<reference evidence="11" key="1">
    <citation type="submission" date="2021-03" db="EMBL/GenBank/DDBJ databases">
        <title>Chromosome level genome of the anhydrobiotic midge Polypedilum vanderplanki.</title>
        <authorList>
            <person name="Yoshida Y."/>
            <person name="Kikawada T."/>
            <person name="Gusev O."/>
        </authorList>
    </citation>
    <scope>NUCLEOTIDE SEQUENCE</scope>
    <source>
        <strain evidence="11">NIAS01</strain>
        <tissue evidence="11">Whole body or cell culture</tissue>
    </source>
</reference>
<dbReference type="SUPFAM" id="SSF53597">
    <property type="entry name" value="Dihydrofolate reductase-like"/>
    <property type="match status" value="1"/>
</dbReference>
<dbReference type="OrthoDB" id="4664297at2759"/>